<proteinExistence type="predicted"/>
<evidence type="ECO:0008006" key="4">
    <source>
        <dbReference type="Google" id="ProtNLM"/>
    </source>
</evidence>
<feature type="compositionally biased region" description="Low complexity" evidence="1">
    <location>
        <begin position="80"/>
        <end position="95"/>
    </location>
</feature>
<name>A0A7W9FLN9_9HYPH</name>
<sequence length="110" mass="11889">MTTENREERIRVRAYEIWVAEGMPAGREADHWYNAEREIAEAEQPAPAENGHAAAGELSAMPEMKGAAEGPRARTRSSRAKPAAAETAALTEGVAQPRPPRTTKRAAKPA</sequence>
<evidence type="ECO:0000256" key="1">
    <source>
        <dbReference type="SAM" id="MobiDB-lite"/>
    </source>
</evidence>
<protein>
    <recommendedName>
        <fullName evidence="4">DUF2934 domain-containing protein</fullName>
    </recommendedName>
</protein>
<dbReference type="InterPro" id="IPR021327">
    <property type="entry name" value="DUF2934"/>
</dbReference>
<feature type="compositionally biased region" description="Basic residues" evidence="1">
    <location>
        <begin position="101"/>
        <end position="110"/>
    </location>
</feature>
<dbReference type="RefSeq" id="WP_183855217.1">
    <property type="nucleotide sequence ID" value="NZ_JACHOO010000003.1"/>
</dbReference>
<organism evidence="2 3">
    <name type="scientific">Prosthecomicrobium pneumaticum</name>
    <dbReference type="NCBI Taxonomy" id="81895"/>
    <lineage>
        <taxon>Bacteria</taxon>
        <taxon>Pseudomonadati</taxon>
        <taxon>Pseudomonadota</taxon>
        <taxon>Alphaproteobacteria</taxon>
        <taxon>Hyphomicrobiales</taxon>
        <taxon>Kaistiaceae</taxon>
        <taxon>Prosthecomicrobium</taxon>
    </lineage>
</organism>
<gene>
    <name evidence="2" type="ORF">GGQ63_002009</name>
</gene>
<comment type="caution">
    <text evidence="2">The sequence shown here is derived from an EMBL/GenBank/DDBJ whole genome shotgun (WGS) entry which is preliminary data.</text>
</comment>
<dbReference type="EMBL" id="JACHOO010000003">
    <property type="protein sequence ID" value="MBB5752955.1"/>
    <property type="molecule type" value="Genomic_DNA"/>
</dbReference>
<reference evidence="2 3" key="1">
    <citation type="submission" date="2020-08" db="EMBL/GenBank/DDBJ databases">
        <title>Genomic Encyclopedia of Type Strains, Phase IV (KMG-IV): sequencing the most valuable type-strain genomes for metagenomic binning, comparative biology and taxonomic classification.</title>
        <authorList>
            <person name="Goeker M."/>
        </authorList>
    </citation>
    <scope>NUCLEOTIDE SEQUENCE [LARGE SCALE GENOMIC DNA]</scope>
    <source>
        <strain evidence="2 3">DSM 16268</strain>
    </source>
</reference>
<feature type="region of interest" description="Disordered" evidence="1">
    <location>
        <begin position="63"/>
        <end position="110"/>
    </location>
</feature>
<keyword evidence="3" id="KW-1185">Reference proteome</keyword>
<accession>A0A7W9FLN9</accession>
<dbReference type="Proteomes" id="UP000523821">
    <property type="component" value="Unassembled WGS sequence"/>
</dbReference>
<dbReference type="AlphaFoldDB" id="A0A7W9FLN9"/>
<evidence type="ECO:0000313" key="2">
    <source>
        <dbReference type="EMBL" id="MBB5752955.1"/>
    </source>
</evidence>
<dbReference type="Pfam" id="PF11154">
    <property type="entry name" value="DUF2934"/>
    <property type="match status" value="1"/>
</dbReference>
<evidence type="ECO:0000313" key="3">
    <source>
        <dbReference type="Proteomes" id="UP000523821"/>
    </source>
</evidence>